<evidence type="ECO:0000256" key="3">
    <source>
        <dbReference type="SAM" id="MobiDB-lite"/>
    </source>
</evidence>
<gene>
    <name evidence="5" type="ORF">B5V51_7462</name>
</gene>
<sequence>MECTNSRTQRWAYTVMDSCCPVVGIEIKPGQHVPKEYDVDGVLKYRDTKKVWSGPTVAGFGGGTSSCNTTVNESFEASHNSTASSLSDFVRKEKRSHTPMRLPELDYTRGMRRAPELTEEDFPALTGGHGRGRGLAGSFGKMNIRK</sequence>
<dbReference type="InterPro" id="IPR024970">
    <property type="entry name" value="Maelstrom"/>
</dbReference>
<evidence type="ECO:0000313" key="5">
    <source>
        <dbReference type="EMBL" id="PCG66621.1"/>
    </source>
</evidence>
<dbReference type="GO" id="GO:0060964">
    <property type="term" value="P:regulation of miRNA-mediated gene silencing"/>
    <property type="evidence" value="ECO:0007669"/>
    <property type="project" value="InterPro"/>
</dbReference>
<dbReference type="GO" id="GO:0031047">
    <property type="term" value="P:regulatory ncRNA-mediated gene silencing"/>
    <property type="evidence" value="ECO:0007669"/>
    <property type="project" value="UniProtKB-KW"/>
</dbReference>
<feature type="compositionally biased region" description="Polar residues" evidence="3">
    <location>
        <begin position="78"/>
        <end position="87"/>
    </location>
</feature>
<feature type="compositionally biased region" description="Gly residues" evidence="3">
    <location>
        <begin position="127"/>
        <end position="137"/>
    </location>
</feature>
<organism evidence="5">
    <name type="scientific">Heliothis virescens</name>
    <name type="common">Tobacco budworm moth</name>
    <dbReference type="NCBI Taxonomy" id="7102"/>
    <lineage>
        <taxon>Eukaryota</taxon>
        <taxon>Metazoa</taxon>
        <taxon>Ecdysozoa</taxon>
        <taxon>Arthropoda</taxon>
        <taxon>Hexapoda</taxon>
        <taxon>Insecta</taxon>
        <taxon>Pterygota</taxon>
        <taxon>Neoptera</taxon>
        <taxon>Endopterygota</taxon>
        <taxon>Lepidoptera</taxon>
        <taxon>Glossata</taxon>
        <taxon>Ditrysia</taxon>
        <taxon>Noctuoidea</taxon>
        <taxon>Noctuidae</taxon>
        <taxon>Heliothinae</taxon>
        <taxon>Heliothis</taxon>
    </lineage>
</organism>
<keyword evidence="2" id="KW-0943">RNA-mediated gene silencing</keyword>
<evidence type="ECO:0000256" key="1">
    <source>
        <dbReference type="ARBA" id="ARBA00007057"/>
    </source>
</evidence>
<protein>
    <recommendedName>
        <fullName evidence="4">Maelstrom domain-containing protein</fullName>
    </recommendedName>
</protein>
<evidence type="ECO:0000259" key="4">
    <source>
        <dbReference type="Pfam" id="PF13017"/>
    </source>
</evidence>
<comment type="similarity">
    <text evidence="1">Belongs to the maelstrom family.</text>
</comment>
<dbReference type="AlphaFoldDB" id="A0A2A4J3Q4"/>
<feature type="region of interest" description="Disordered" evidence="3">
    <location>
        <begin position="121"/>
        <end position="146"/>
    </location>
</feature>
<feature type="domain" description="Maelstrom" evidence="4">
    <location>
        <begin position="3"/>
        <end position="38"/>
    </location>
</feature>
<proteinExistence type="inferred from homology"/>
<feature type="region of interest" description="Disordered" evidence="3">
    <location>
        <begin position="78"/>
        <end position="97"/>
    </location>
</feature>
<dbReference type="EMBL" id="NWSH01003288">
    <property type="protein sequence ID" value="PCG66621.1"/>
    <property type="molecule type" value="Genomic_DNA"/>
</dbReference>
<dbReference type="Pfam" id="PF13017">
    <property type="entry name" value="Maelstrom"/>
    <property type="match status" value="1"/>
</dbReference>
<evidence type="ECO:0000256" key="2">
    <source>
        <dbReference type="ARBA" id="ARBA00023158"/>
    </source>
</evidence>
<accession>A0A2A4J3Q4</accession>
<reference evidence="5" key="1">
    <citation type="submission" date="2017-09" db="EMBL/GenBank/DDBJ databases">
        <title>Contemporary evolution of a Lepidopteran species, Heliothis virescens, in response to modern agricultural practices.</title>
        <authorList>
            <person name="Fritz M.L."/>
            <person name="Deyonke A.M."/>
            <person name="Papanicolaou A."/>
            <person name="Micinski S."/>
            <person name="Westbrook J."/>
            <person name="Gould F."/>
        </authorList>
    </citation>
    <scope>NUCLEOTIDE SEQUENCE [LARGE SCALE GENOMIC DNA]</scope>
    <source>
        <strain evidence="5">HvINT-</strain>
        <tissue evidence="5">Whole body</tissue>
    </source>
</reference>
<name>A0A2A4J3Q4_HELVI</name>
<comment type="caution">
    <text evidence="5">The sequence shown here is derived from an EMBL/GenBank/DDBJ whole genome shotgun (WGS) entry which is preliminary data.</text>
</comment>